<sequence>MISKKKTYNSYLIDHLRDSKEFVYSGDRTELVSQVTVVLPEKIVSSLPEKYRLLHNSFLTSKDHDRLYLLNYILAEHYGIDITSSKFLERMHNLVRNYLFLTIMDKVKDGEISPEDGKTIIPKEIEDPSIRTHLAETFFDDDINTRNLYLDMLYKRYRAYGEYVSQTMRLCYMLRRKERTFHSSDSQSDHEKCGHESSEHENRYQENSHSDNRHSDNRHFDNSYHDNCGYEKPVKIDLAGISTASTIWLILQQLSDDLTDWEEDESSGSGVWCGIEKKERTKRSLLMRLPELIGEIRTIAGMTAHLRFNDLAVQDLYFWLIEKESVFAHKLNLGTLIAE</sequence>
<feature type="compositionally biased region" description="Basic and acidic residues" evidence="1">
    <location>
        <begin position="187"/>
        <end position="218"/>
    </location>
</feature>
<protein>
    <submittedName>
        <fullName evidence="2">Uncharacterized protein</fullName>
    </submittedName>
</protein>
<reference evidence="2" key="1">
    <citation type="submission" date="2020-04" db="EMBL/GenBank/DDBJ databases">
        <authorList>
            <person name="Zhang T."/>
        </authorList>
    </citation>
    <scope>NUCLEOTIDE SEQUENCE</scope>
    <source>
        <strain evidence="2">HKST-UBA17</strain>
    </source>
</reference>
<gene>
    <name evidence="2" type="ORF">KC685_00090</name>
</gene>
<dbReference type="EMBL" id="JAGQLN010000001">
    <property type="protein sequence ID" value="MCA9376307.1"/>
    <property type="molecule type" value="Genomic_DNA"/>
</dbReference>
<name>A0A955KW81_9BACT</name>
<feature type="region of interest" description="Disordered" evidence="1">
    <location>
        <begin position="182"/>
        <end position="218"/>
    </location>
</feature>
<accession>A0A955KW81</accession>
<dbReference type="AlphaFoldDB" id="A0A955KW81"/>
<evidence type="ECO:0000313" key="2">
    <source>
        <dbReference type="EMBL" id="MCA9376307.1"/>
    </source>
</evidence>
<dbReference type="Proteomes" id="UP000741282">
    <property type="component" value="Unassembled WGS sequence"/>
</dbReference>
<reference evidence="2" key="2">
    <citation type="journal article" date="2021" name="Microbiome">
        <title>Successional dynamics and alternative stable states in a saline activated sludge microbial community over 9 years.</title>
        <authorList>
            <person name="Wang Y."/>
            <person name="Ye J."/>
            <person name="Ju F."/>
            <person name="Liu L."/>
            <person name="Boyd J.A."/>
            <person name="Deng Y."/>
            <person name="Parks D.H."/>
            <person name="Jiang X."/>
            <person name="Yin X."/>
            <person name="Woodcroft B.J."/>
            <person name="Tyson G.W."/>
            <person name="Hugenholtz P."/>
            <person name="Polz M.F."/>
            <person name="Zhang T."/>
        </authorList>
    </citation>
    <scope>NUCLEOTIDE SEQUENCE</scope>
    <source>
        <strain evidence="2">HKST-UBA17</strain>
    </source>
</reference>
<comment type="caution">
    <text evidence="2">The sequence shown here is derived from an EMBL/GenBank/DDBJ whole genome shotgun (WGS) entry which is preliminary data.</text>
</comment>
<evidence type="ECO:0000256" key="1">
    <source>
        <dbReference type="SAM" id="MobiDB-lite"/>
    </source>
</evidence>
<evidence type="ECO:0000313" key="3">
    <source>
        <dbReference type="Proteomes" id="UP000741282"/>
    </source>
</evidence>
<organism evidence="2 3">
    <name type="scientific">Candidatus Dojkabacteria bacterium</name>
    <dbReference type="NCBI Taxonomy" id="2099670"/>
    <lineage>
        <taxon>Bacteria</taxon>
        <taxon>Candidatus Dojkabacteria</taxon>
    </lineage>
</organism>
<proteinExistence type="predicted"/>